<dbReference type="EMBL" id="CM018045">
    <property type="protein sequence ID" value="KAA8527858.1"/>
    <property type="molecule type" value="Genomic_DNA"/>
</dbReference>
<protein>
    <submittedName>
        <fullName evidence="1">Uncharacterized protein</fullName>
    </submittedName>
</protein>
<reference evidence="1 2" key="1">
    <citation type="submission" date="2019-09" db="EMBL/GenBank/DDBJ databases">
        <title>A chromosome-level genome assembly of the Chinese tupelo Nyssa sinensis.</title>
        <authorList>
            <person name="Yang X."/>
            <person name="Kang M."/>
            <person name="Yang Y."/>
            <person name="Xiong H."/>
            <person name="Wang M."/>
            <person name="Zhang Z."/>
            <person name="Wang Z."/>
            <person name="Wu H."/>
            <person name="Ma T."/>
            <person name="Liu J."/>
            <person name="Xi Z."/>
        </authorList>
    </citation>
    <scope>NUCLEOTIDE SEQUENCE [LARGE SCALE GENOMIC DNA]</scope>
    <source>
        <strain evidence="1">J267</strain>
        <tissue evidence="1">Leaf</tissue>
    </source>
</reference>
<dbReference type="AlphaFoldDB" id="A0A5J5ACL3"/>
<evidence type="ECO:0000313" key="2">
    <source>
        <dbReference type="Proteomes" id="UP000325577"/>
    </source>
</evidence>
<sequence>METMEKGGFPWLIVVADDGESVQSKVAVEKSSSQDIDLEMPVKILTNVKEMHSKIIIFRLAMKHQWLRAAVEAVNDMDLVL</sequence>
<keyword evidence="2" id="KW-1185">Reference proteome</keyword>
<accession>A0A5J5ACL3</accession>
<proteinExistence type="predicted"/>
<organism evidence="1 2">
    <name type="scientific">Nyssa sinensis</name>
    <dbReference type="NCBI Taxonomy" id="561372"/>
    <lineage>
        <taxon>Eukaryota</taxon>
        <taxon>Viridiplantae</taxon>
        <taxon>Streptophyta</taxon>
        <taxon>Embryophyta</taxon>
        <taxon>Tracheophyta</taxon>
        <taxon>Spermatophyta</taxon>
        <taxon>Magnoliopsida</taxon>
        <taxon>eudicotyledons</taxon>
        <taxon>Gunneridae</taxon>
        <taxon>Pentapetalae</taxon>
        <taxon>asterids</taxon>
        <taxon>Cornales</taxon>
        <taxon>Nyssaceae</taxon>
        <taxon>Nyssa</taxon>
    </lineage>
</organism>
<name>A0A5J5ACL3_9ASTE</name>
<dbReference type="Proteomes" id="UP000325577">
    <property type="component" value="Linkage Group LG21"/>
</dbReference>
<evidence type="ECO:0000313" key="1">
    <source>
        <dbReference type="EMBL" id="KAA8527858.1"/>
    </source>
</evidence>
<gene>
    <name evidence="1" type="ORF">F0562_035273</name>
</gene>